<dbReference type="EMBL" id="PUJU01000024">
    <property type="protein sequence ID" value="NHB88567.1"/>
    <property type="molecule type" value="Genomic_DNA"/>
</dbReference>
<evidence type="ECO:0000313" key="2">
    <source>
        <dbReference type="EMBL" id="NHB88567.1"/>
    </source>
</evidence>
<proteinExistence type="predicted"/>
<evidence type="ECO:0000313" key="3">
    <source>
        <dbReference type="Proteomes" id="UP000697802"/>
    </source>
</evidence>
<dbReference type="Gene3D" id="3.30.2310.20">
    <property type="entry name" value="RelE-like"/>
    <property type="match status" value="1"/>
</dbReference>
<comment type="caution">
    <text evidence="2">The sequence shown here is derived from an EMBL/GenBank/DDBJ whole genome shotgun (WGS) entry which is preliminary data.</text>
</comment>
<name>A0ABX0GJU4_9GAMM</name>
<keyword evidence="1" id="KW-1277">Toxin-antitoxin system</keyword>
<keyword evidence="3" id="KW-1185">Reference proteome</keyword>
<dbReference type="Proteomes" id="UP000697802">
    <property type="component" value="Unassembled WGS sequence"/>
</dbReference>
<organism evidence="2 3">
    <name type="scientific">Photorhabdus tasmaniensis</name>
    <dbReference type="NCBI Taxonomy" id="1004159"/>
    <lineage>
        <taxon>Bacteria</taxon>
        <taxon>Pseudomonadati</taxon>
        <taxon>Pseudomonadota</taxon>
        <taxon>Gammaproteobacteria</taxon>
        <taxon>Enterobacterales</taxon>
        <taxon>Morganellaceae</taxon>
        <taxon>Photorhabdus</taxon>
    </lineage>
</organism>
<evidence type="ECO:0000256" key="1">
    <source>
        <dbReference type="ARBA" id="ARBA00022649"/>
    </source>
</evidence>
<gene>
    <name evidence="2" type="ORF">C5471_12960</name>
</gene>
<accession>A0ABX0GJU4</accession>
<protein>
    <recommendedName>
        <fullName evidence="4">Type II toxin-antitoxin system RelE/ParE family toxin</fullName>
    </recommendedName>
</protein>
<sequence length="74" mass="8407">MRLNISPLAAQDIEEIGDYIAQDNPVKVVTFIQQCCQISEAPQIYRQRKELGESIRSCTPSVQETDKNQRSVPE</sequence>
<dbReference type="InterPro" id="IPR007712">
    <property type="entry name" value="RelE/ParE_toxin"/>
</dbReference>
<dbReference type="Pfam" id="PF05016">
    <property type="entry name" value="ParE_toxin"/>
    <property type="match status" value="1"/>
</dbReference>
<dbReference type="InterPro" id="IPR035093">
    <property type="entry name" value="RelE/ParE_toxin_dom_sf"/>
</dbReference>
<evidence type="ECO:0008006" key="4">
    <source>
        <dbReference type="Google" id="ProtNLM"/>
    </source>
</evidence>
<reference evidence="2 3" key="1">
    <citation type="submission" date="2018-02" db="EMBL/GenBank/DDBJ databases">
        <authorList>
            <person name="Machado R.A."/>
        </authorList>
    </citation>
    <scope>NUCLEOTIDE SEQUENCE [LARGE SCALE GENOMIC DNA]</scope>
    <source>
        <strain evidence="2 3">T327</strain>
    </source>
</reference>